<sequence length="106" mass="11394">MNAAPTVEHHDAEALLEAIIALSPYRRVLAPLQVDITRIALANRQISGALAAVIGRSGFTAGATLRRRDLGPEARTFAAFLDHIHFASPPFLKSVGEWPVGGRRGE</sequence>
<protein>
    <submittedName>
        <fullName evidence="1">Uncharacterized protein</fullName>
    </submittedName>
</protein>
<dbReference type="EMBL" id="CP039690">
    <property type="protein sequence ID" value="QCI67848.1"/>
    <property type="molecule type" value="Genomic_DNA"/>
</dbReference>
<accession>A0A4D7BCW7</accession>
<evidence type="ECO:0000313" key="2">
    <source>
        <dbReference type="Proteomes" id="UP000298781"/>
    </source>
</evidence>
<evidence type="ECO:0000313" key="1">
    <source>
        <dbReference type="EMBL" id="QCI67848.1"/>
    </source>
</evidence>
<gene>
    <name evidence="1" type="ORF">E8M01_28650</name>
</gene>
<name>A0A4D7BCW7_9HYPH</name>
<dbReference type="KEGG" id="pstg:E8M01_28650"/>
<dbReference type="AlphaFoldDB" id="A0A4D7BCW7"/>
<proteinExistence type="predicted"/>
<reference evidence="1 2" key="1">
    <citation type="submission" date="2019-04" db="EMBL/GenBank/DDBJ databases">
        <title>Phreatobacter aquaticus sp. nov.</title>
        <authorList>
            <person name="Choi A."/>
        </authorList>
    </citation>
    <scope>NUCLEOTIDE SEQUENCE [LARGE SCALE GENOMIC DNA]</scope>
    <source>
        <strain evidence="1 2">KCTC 52518</strain>
    </source>
</reference>
<organism evidence="1 2">
    <name type="scientific">Phreatobacter stygius</name>
    <dbReference type="NCBI Taxonomy" id="1940610"/>
    <lineage>
        <taxon>Bacteria</taxon>
        <taxon>Pseudomonadati</taxon>
        <taxon>Pseudomonadota</taxon>
        <taxon>Alphaproteobacteria</taxon>
        <taxon>Hyphomicrobiales</taxon>
        <taxon>Phreatobacteraceae</taxon>
        <taxon>Phreatobacter</taxon>
    </lineage>
</organism>
<dbReference type="RefSeq" id="WP_136963272.1">
    <property type="nucleotide sequence ID" value="NZ_CP039690.1"/>
</dbReference>
<dbReference type="OrthoDB" id="8448735at2"/>
<keyword evidence="2" id="KW-1185">Reference proteome</keyword>
<dbReference type="Proteomes" id="UP000298781">
    <property type="component" value="Chromosome"/>
</dbReference>